<dbReference type="RefSeq" id="WP_139830024.1">
    <property type="nucleotide sequence ID" value="NZ_HG964446.1"/>
</dbReference>
<sequence>MDFGMLPPDVNSGRIYAGPGADSMLAAAAAWDGLATELSFAADAYGRVVSGLIVEPWVGPAASAMAAAAAAYVSWLAGAAALAGQTAIQARTAAAAFESAFAMTVPPPLIAANRSQLMMLVATNILGQNTAAIEALQAEYAEMWAQDAVAMYGYAGMSAAASELTPFTQPTQSTNPGGPAAQAAAVARAAADATGTNAETVTEMFPGSVVDGVAAMSTPSDPLASVTQASNIAPQAAASALQISTPIGDLDAVALYIACTATGSLAMAITNTTRPWQSVSGTGIGTGNPDGGGVSPTQGNAVNSTTDALRAMGPGGSTTPVYAGVGHASMVGSLSVPHGWTTAAPEIQLAAAALPTVSPVTDPTLLDGNAASLLSAMALANWAARGAGNGNGTRTKTDAAAPAAEERKPTVVVIQKPPPPGAGPL</sequence>
<dbReference type="InterPro" id="IPR038332">
    <property type="entry name" value="PPE_sf"/>
</dbReference>
<dbReference type="STRING" id="47839.BN973_05086"/>
<dbReference type="PANTHER" id="PTHR46766:SF1">
    <property type="entry name" value="GLUTAMINE-RICH PROTEIN 2"/>
    <property type="match status" value="1"/>
</dbReference>
<dbReference type="SUPFAM" id="SSF140459">
    <property type="entry name" value="PE/PPE dimer-like"/>
    <property type="match status" value="1"/>
</dbReference>
<dbReference type="InterPro" id="IPR000030">
    <property type="entry name" value="PPE_dom"/>
</dbReference>
<reference evidence="5" key="2">
    <citation type="submission" date="2014-04" db="EMBL/GenBank/DDBJ databases">
        <authorList>
            <person name="Xu Y.W."/>
            <person name="Yang Q."/>
        </authorList>
    </citation>
    <scope>NUCLEOTIDE SEQUENCE</scope>
    <source>
        <strain evidence="5">DSM 44626</strain>
    </source>
</reference>
<comment type="similarity">
    <text evidence="1">Belongs to the mycobacterial PPE family.</text>
</comment>
<dbReference type="InterPro" id="IPR022171">
    <property type="entry name" value="PPE_C"/>
</dbReference>
<dbReference type="Pfam" id="PF12484">
    <property type="entry name" value="PPE-SVP"/>
    <property type="match status" value="1"/>
</dbReference>
<dbReference type="PANTHER" id="PTHR46766">
    <property type="entry name" value="GLUTAMINE-RICH PROTEIN 2"/>
    <property type="match status" value="1"/>
</dbReference>
<reference evidence="5" key="1">
    <citation type="journal article" date="2014" name="Genome Announc.">
        <title>Draft Genome Sequence of Mycobacterium triplex DSM 44626.</title>
        <authorList>
            <person name="Sassi M."/>
            <person name="Croce O."/>
            <person name="Robert C."/>
            <person name="Raoult D."/>
            <person name="Drancourt M."/>
        </authorList>
    </citation>
    <scope>NUCLEOTIDE SEQUENCE [LARGE SCALE GENOMIC DNA]</scope>
    <source>
        <strain evidence="5">DSM 44626</strain>
    </source>
</reference>
<accession>A0A024K526</accession>
<dbReference type="EMBL" id="HG964446">
    <property type="protein sequence ID" value="CDO90687.1"/>
    <property type="molecule type" value="Genomic_DNA"/>
</dbReference>
<dbReference type="GO" id="GO:0052572">
    <property type="term" value="P:response to host immune response"/>
    <property type="evidence" value="ECO:0007669"/>
    <property type="project" value="TreeGrafter"/>
</dbReference>
<feature type="domain" description="PPE" evidence="3">
    <location>
        <begin position="2"/>
        <end position="165"/>
    </location>
</feature>
<evidence type="ECO:0000259" key="3">
    <source>
        <dbReference type="Pfam" id="PF00823"/>
    </source>
</evidence>
<dbReference type="AlphaFoldDB" id="A0A024K526"/>
<feature type="compositionally biased region" description="Pro residues" evidence="2">
    <location>
        <begin position="416"/>
        <end position="425"/>
    </location>
</feature>
<evidence type="ECO:0000256" key="1">
    <source>
        <dbReference type="ARBA" id="ARBA00010652"/>
    </source>
</evidence>
<proteinExistence type="inferred from homology"/>
<dbReference type="HOGENOM" id="CLU_000243_0_1_11"/>
<gene>
    <name evidence="5" type="ORF">BN973_05086</name>
</gene>
<feature type="region of interest" description="Disordered" evidence="2">
    <location>
        <begin position="386"/>
        <end position="425"/>
    </location>
</feature>
<dbReference type="Gene3D" id="1.20.1260.20">
    <property type="entry name" value="PPE superfamily"/>
    <property type="match status" value="1"/>
</dbReference>
<evidence type="ECO:0000259" key="4">
    <source>
        <dbReference type="Pfam" id="PF12484"/>
    </source>
</evidence>
<dbReference type="OrthoDB" id="4753505at2"/>
<dbReference type="eggNOG" id="COG5651">
    <property type="taxonomic scope" value="Bacteria"/>
</dbReference>
<dbReference type="Pfam" id="PF00823">
    <property type="entry name" value="PPE"/>
    <property type="match status" value="1"/>
</dbReference>
<evidence type="ECO:0000256" key="2">
    <source>
        <dbReference type="SAM" id="MobiDB-lite"/>
    </source>
</evidence>
<dbReference type="Proteomes" id="UP000028880">
    <property type="component" value="Unassembled WGS sequence"/>
</dbReference>
<dbReference type="FunFam" id="1.20.1260.20:FF:000001">
    <property type="entry name" value="PPE family protein PPE41"/>
    <property type="match status" value="1"/>
</dbReference>
<evidence type="ECO:0000313" key="5">
    <source>
        <dbReference type="EMBL" id="CDO90687.1"/>
    </source>
</evidence>
<feature type="domain" description="PPE family C-terminal" evidence="4">
    <location>
        <begin position="323"/>
        <end position="397"/>
    </location>
</feature>
<protein>
    <submittedName>
        <fullName evidence="5">PPE family protein</fullName>
    </submittedName>
</protein>
<organism evidence="5">
    <name type="scientific">Mycobacterium triplex</name>
    <dbReference type="NCBI Taxonomy" id="47839"/>
    <lineage>
        <taxon>Bacteria</taxon>
        <taxon>Bacillati</taxon>
        <taxon>Actinomycetota</taxon>
        <taxon>Actinomycetes</taxon>
        <taxon>Mycobacteriales</taxon>
        <taxon>Mycobacteriaceae</taxon>
        <taxon>Mycobacterium</taxon>
        <taxon>Mycobacterium simiae complex</taxon>
    </lineage>
</organism>
<name>A0A024K526_9MYCO</name>